<comment type="caution">
    <text evidence="10">The sequence shown here is derived from an EMBL/GenBank/DDBJ whole genome shotgun (WGS) entry which is preliminary data.</text>
</comment>
<comment type="subcellular location">
    <subcellularLocation>
        <location evidence="1">Secreted</location>
    </subcellularLocation>
</comment>
<dbReference type="GO" id="GO:0039706">
    <property type="term" value="F:co-receptor binding"/>
    <property type="evidence" value="ECO:0007669"/>
    <property type="project" value="TreeGrafter"/>
</dbReference>
<evidence type="ECO:0000256" key="7">
    <source>
        <dbReference type="ARBA" id="ARBA00023157"/>
    </source>
</evidence>
<keyword evidence="5" id="KW-0879">Wnt signaling pathway</keyword>
<dbReference type="GO" id="GO:0016055">
    <property type="term" value="P:Wnt signaling pathway"/>
    <property type="evidence" value="ECO:0007669"/>
    <property type="project" value="UniProtKB-KW"/>
</dbReference>
<name>A0A9Q0YLR1_HOLLE</name>
<keyword evidence="7" id="KW-1015">Disulfide bond</keyword>
<dbReference type="Proteomes" id="UP001152320">
    <property type="component" value="Chromosome 18"/>
</dbReference>
<feature type="domain" description="Dickkopf N-terminal cysteine-rich" evidence="9">
    <location>
        <begin position="68"/>
        <end position="115"/>
    </location>
</feature>
<feature type="signal peptide" evidence="8">
    <location>
        <begin position="1"/>
        <end position="22"/>
    </location>
</feature>
<evidence type="ECO:0000313" key="11">
    <source>
        <dbReference type="Proteomes" id="UP001152320"/>
    </source>
</evidence>
<dbReference type="GO" id="GO:0090090">
    <property type="term" value="P:negative regulation of canonical Wnt signaling pathway"/>
    <property type="evidence" value="ECO:0007669"/>
    <property type="project" value="TreeGrafter"/>
</dbReference>
<dbReference type="Pfam" id="PF04706">
    <property type="entry name" value="Dickkopf_N"/>
    <property type="match status" value="1"/>
</dbReference>
<dbReference type="PANTHER" id="PTHR12113:SF31">
    <property type="entry name" value="DICKKOPF N-TERMINAL CYSTEINE-RICH DOMAIN-CONTAINING PROTEIN"/>
    <property type="match status" value="1"/>
</dbReference>
<evidence type="ECO:0000256" key="3">
    <source>
        <dbReference type="ARBA" id="ARBA00022473"/>
    </source>
</evidence>
<keyword evidence="3" id="KW-0217">Developmental protein</keyword>
<evidence type="ECO:0000313" key="10">
    <source>
        <dbReference type="EMBL" id="KAJ8024788.1"/>
    </source>
</evidence>
<organism evidence="10 11">
    <name type="scientific">Holothuria leucospilota</name>
    <name type="common">Black long sea cucumber</name>
    <name type="synonym">Mertensiothuria leucospilota</name>
    <dbReference type="NCBI Taxonomy" id="206669"/>
    <lineage>
        <taxon>Eukaryota</taxon>
        <taxon>Metazoa</taxon>
        <taxon>Echinodermata</taxon>
        <taxon>Eleutherozoa</taxon>
        <taxon>Echinozoa</taxon>
        <taxon>Holothuroidea</taxon>
        <taxon>Aspidochirotacea</taxon>
        <taxon>Aspidochirotida</taxon>
        <taxon>Holothuriidae</taxon>
        <taxon>Holothuria</taxon>
    </lineage>
</organism>
<dbReference type="PANTHER" id="PTHR12113">
    <property type="entry name" value="DICKKOPF3-LIKE 3"/>
    <property type="match status" value="1"/>
</dbReference>
<protein>
    <submittedName>
        <fullName evidence="10">Dickkopf-related protein 3</fullName>
    </submittedName>
</protein>
<dbReference type="OrthoDB" id="4321958at2759"/>
<evidence type="ECO:0000256" key="2">
    <source>
        <dbReference type="ARBA" id="ARBA00010842"/>
    </source>
</evidence>
<evidence type="ECO:0000256" key="5">
    <source>
        <dbReference type="ARBA" id="ARBA00022687"/>
    </source>
</evidence>
<evidence type="ECO:0000259" key="9">
    <source>
        <dbReference type="Pfam" id="PF04706"/>
    </source>
</evidence>
<gene>
    <name evidence="10" type="ORF">HOLleu_34798</name>
</gene>
<dbReference type="GO" id="GO:0005615">
    <property type="term" value="C:extracellular space"/>
    <property type="evidence" value="ECO:0007669"/>
    <property type="project" value="TreeGrafter"/>
</dbReference>
<dbReference type="Gene3D" id="2.10.80.10">
    <property type="entry name" value="Lipase, subunit A"/>
    <property type="match status" value="1"/>
</dbReference>
<keyword evidence="6 8" id="KW-0732">Signal</keyword>
<evidence type="ECO:0000256" key="6">
    <source>
        <dbReference type="ARBA" id="ARBA00022729"/>
    </source>
</evidence>
<proteinExistence type="inferred from homology"/>
<reference evidence="10" key="1">
    <citation type="submission" date="2021-10" db="EMBL/GenBank/DDBJ databases">
        <title>Tropical sea cucumber genome reveals ecological adaptation and Cuvierian tubules defense mechanism.</title>
        <authorList>
            <person name="Chen T."/>
        </authorList>
    </citation>
    <scope>NUCLEOTIDE SEQUENCE</scope>
    <source>
        <strain evidence="10">Nanhai2018</strain>
        <tissue evidence="10">Muscle</tissue>
    </source>
</reference>
<dbReference type="InterPro" id="IPR039863">
    <property type="entry name" value="DKK1-4"/>
</dbReference>
<keyword evidence="4" id="KW-0964">Secreted</keyword>
<evidence type="ECO:0000256" key="1">
    <source>
        <dbReference type="ARBA" id="ARBA00004613"/>
    </source>
</evidence>
<comment type="similarity">
    <text evidence="2">Belongs to the dickkopf family.</text>
</comment>
<keyword evidence="11" id="KW-1185">Reference proteome</keyword>
<sequence>MKHHAWLLVALLLWAFQKTSLAYMWPLVFSGPHPDSQDVDLDEDLEEYTINHPRSTQLGNRLNDTMPCQRDKSCGKGFFCDLHYGNCRPHKSAGEPCRRDGHCERGFDCRFGTCQTSVAVGALGARCRSDKDCSPGQCCAKQHGESICKAKLQVGAKCYVPEGGVDYVIDTICPCDSGLICKLTRHHRRAHGRDTTSRFWTDHNHMRCQPL</sequence>
<evidence type="ECO:0000256" key="8">
    <source>
        <dbReference type="SAM" id="SignalP"/>
    </source>
</evidence>
<dbReference type="InterPro" id="IPR006796">
    <property type="entry name" value="Dickkopf_N"/>
</dbReference>
<accession>A0A9Q0YLR1</accession>
<dbReference type="AlphaFoldDB" id="A0A9Q0YLR1"/>
<evidence type="ECO:0000256" key="4">
    <source>
        <dbReference type="ARBA" id="ARBA00022525"/>
    </source>
</evidence>
<feature type="chain" id="PRO_5040226670" evidence="8">
    <location>
        <begin position="23"/>
        <end position="211"/>
    </location>
</feature>
<dbReference type="GO" id="GO:0048019">
    <property type="term" value="F:receptor antagonist activity"/>
    <property type="evidence" value="ECO:0007669"/>
    <property type="project" value="TreeGrafter"/>
</dbReference>
<dbReference type="EMBL" id="JAIZAY010000018">
    <property type="protein sequence ID" value="KAJ8024788.1"/>
    <property type="molecule type" value="Genomic_DNA"/>
</dbReference>